<name>A0ABW2PUN1_9BACL</name>
<evidence type="ECO:0000256" key="2">
    <source>
        <dbReference type="ARBA" id="ARBA00023125"/>
    </source>
</evidence>
<dbReference type="InterPro" id="IPR000524">
    <property type="entry name" value="Tscrpt_reg_HTH_GntR"/>
</dbReference>
<keyword evidence="1" id="KW-0805">Transcription regulation</keyword>
<gene>
    <name evidence="5" type="ORF">ACFQRG_05145</name>
</gene>
<evidence type="ECO:0000313" key="6">
    <source>
        <dbReference type="Proteomes" id="UP001596505"/>
    </source>
</evidence>
<dbReference type="CDD" id="cd07377">
    <property type="entry name" value="WHTH_GntR"/>
    <property type="match status" value="1"/>
</dbReference>
<dbReference type="SUPFAM" id="SSF46785">
    <property type="entry name" value="Winged helix' DNA-binding domain"/>
    <property type="match status" value="1"/>
</dbReference>
<dbReference type="InterPro" id="IPR036388">
    <property type="entry name" value="WH-like_DNA-bd_sf"/>
</dbReference>
<evidence type="ECO:0000313" key="5">
    <source>
        <dbReference type="EMBL" id="MFC7392362.1"/>
    </source>
</evidence>
<protein>
    <submittedName>
        <fullName evidence="5">GntR family transcriptional regulator</fullName>
    </submittedName>
</protein>
<dbReference type="RefSeq" id="WP_380964412.1">
    <property type="nucleotide sequence ID" value="NZ_JBHTCO010000004.1"/>
</dbReference>
<evidence type="ECO:0000259" key="4">
    <source>
        <dbReference type="PROSITE" id="PS50949"/>
    </source>
</evidence>
<keyword evidence="3" id="KW-0804">Transcription</keyword>
<proteinExistence type="predicted"/>
<evidence type="ECO:0000256" key="3">
    <source>
        <dbReference type="ARBA" id="ARBA00023163"/>
    </source>
</evidence>
<dbReference type="InterPro" id="IPR036390">
    <property type="entry name" value="WH_DNA-bd_sf"/>
</dbReference>
<accession>A0ABW2PUN1</accession>
<sequence>MVEEFNPSTPIYLQLANRICRQIIRNELSPGDKLPSVRGMAVHSGVNPNTVQRTYRELEGMEIVETRRGQGTFVTENETILNDMREHLKEEHISQFVQDMKEMGYTVNEMLEGLKQYVAQLSEEGDSNDKA</sequence>
<dbReference type="Pfam" id="PF00392">
    <property type="entry name" value="GntR"/>
    <property type="match status" value="1"/>
</dbReference>
<dbReference type="Proteomes" id="UP001596505">
    <property type="component" value="Unassembled WGS sequence"/>
</dbReference>
<evidence type="ECO:0000256" key="1">
    <source>
        <dbReference type="ARBA" id="ARBA00023015"/>
    </source>
</evidence>
<comment type="caution">
    <text evidence="5">The sequence shown here is derived from an EMBL/GenBank/DDBJ whole genome shotgun (WGS) entry which is preliminary data.</text>
</comment>
<feature type="domain" description="HTH gntR-type" evidence="4">
    <location>
        <begin position="9"/>
        <end position="77"/>
    </location>
</feature>
<organism evidence="5 6">
    <name type="scientific">Scopulibacillus cellulosilyticus</name>
    <dbReference type="NCBI Taxonomy" id="2665665"/>
    <lineage>
        <taxon>Bacteria</taxon>
        <taxon>Bacillati</taxon>
        <taxon>Bacillota</taxon>
        <taxon>Bacilli</taxon>
        <taxon>Bacillales</taxon>
        <taxon>Sporolactobacillaceae</taxon>
        <taxon>Scopulibacillus</taxon>
    </lineage>
</organism>
<dbReference type="EMBL" id="JBHTCO010000004">
    <property type="protein sequence ID" value="MFC7392362.1"/>
    <property type="molecule type" value="Genomic_DNA"/>
</dbReference>
<dbReference type="PANTHER" id="PTHR38445">
    <property type="entry name" value="HTH-TYPE TRANSCRIPTIONAL REPRESSOR YTRA"/>
    <property type="match status" value="1"/>
</dbReference>
<reference evidence="6" key="1">
    <citation type="journal article" date="2019" name="Int. J. Syst. Evol. Microbiol.">
        <title>The Global Catalogue of Microorganisms (GCM) 10K type strain sequencing project: providing services to taxonomists for standard genome sequencing and annotation.</title>
        <authorList>
            <consortium name="The Broad Institute Genomics Platform"/>
            <consortium name="The Broad Institute Genome Sequencing Center for Infectious Disease"/>
            <person name="Wu L."/>
            <person name="Ma J."/>
        </authorList>
    </citation>
    <scope>NUCLEOTIDE SEQUENCE [LARGE SCALE GENOMIC DNA]</scope>
    <source>
        <strain evidence="6">CGMCC 1.16305</strain>
    </source>
</reference>
<dbReference type="Gene3D" id="1.10.10.10">
    <property type="entry name" value="Winged helix-like DNA-binding domain superfamily/Winged helix DNA-binding domain"/>
    <property type="match status" value="1"/>
</dbReference>
<dbReference type="SMART" id="SM00345">
    <property type="entry name" value="HTH_GNTR"/>
    <property type="match status" value="1"/>
</dbReference>
<keyword evidence="6" id="KW-1185">Reference proteome</keyword>
<dbReference type="PROSITE" id="PS50949">
    <property type="entry name" value="HTH_GNTR"/>
    <property type="match status" value="1"/>
</dbReference>
<keyword evidence="2" id="KW-0238">DNA-binding</keyword>
<dbReference type="PANTHER" id="PTHR38445:SF6">
    <property type="entry name" value="GNTR-FAMILY TRANSCRIPTIONAL REGULATOR"/>
    <property type="match status" value="1"/>
</dbReference>